<name>A0A1I7XGM5_HETBA</name>
<dbReference type="GO" id="GO:0036149">
    <property type="term" value="P:phosphatidylinositol acyl-chain remodeling"/>
    <property type="evidence" value="ECO:0007669"/>
    <property type="project" value="TreeGrafter"/>
</dbReference>
<sequence>MCDQLTKDLLKKASTSGNARPPGSRFILSQATTFEKVMWIIKTPIRTLMCLSLVTAFFLTYFGFMIPVMWARTVWPRLYWFVEGKLYRWLQGFIGYWGYTAGYDVYEFGDDVTTYYRDERVLVICNHQSTADVPTLMACLQSKGVASRKTLWLMDVMFRWSPFGIIGNNHGDYFIQQGKATRDKEISRLKKHLQDVFWDRDRRWVIVFPEGGFYYKRVESSQKYGKEHGFPHLLYTTLPRLGAVQAILEEVGPRGGEDEKPRQRSSSKLKLIQNTVGAIREKKYVKGECRWVFCNIKTRPPIKYVLDVTIAYPNGIPLSLATLGFGTREKCDIAVNYKIYNADQVPFDDEVKLRDWMYNVYKEKDEMLGEVAMTVCYMLCSLL</sequence>
<dbReference type="InterPro" id="IPR002123">
    <property type="entry name" value="Plipid/glycerol_acylTrfase"/>
</dbReference>
<dbReference type="PANTHER" id="PTHR10983">
    <property type="entry name" value="1-ACYLGLYCEROL-3-PHOSPHATE ACYLTRANSFERASE-RELATED"/>
    <property type="match status" value="1"/>
</dbReference>
<dbReference type="AlphaFoldDB" id="A0A1I7XGM5"/>
<dbReference type="GO" id="GO:0016746">
    <property type="term" value="F:acyltransferase activity"/>
    <property type="evidence" value="ECO:0007669"/>
    <property type="project" value="InterPro"/>
</dbReference>
<evidence type="ECO:0000313" key="4">
    <source>
        <dbReference type="WBParaSite" id="Hba_16478"/>
    </source>
</evidence>
<feature type="domain" description="Phospholipid/glycerol acyltransferase" evidence="2">
    <location>
        <begin position="121"/>
        <end position="237"/>
    </location>
</feature>
<dbReference type="Proteomes" id="UP000095283">
    <property type="component" value="Unplaced"/>
</dbReference>
<organism evidence="3 4">
    <name type="scientific">Heterorhabditis bacteriophora</name>
    <name type="common">Entomopathogenic nematode worm</name>
    <dbReference type="NCBI Taxonomy" id="37862"/>
    <lineage>
        <taxon>Eukaryota</taxon>
        <taxon>Metazoa</taxon>
        <taxon>Ecdysozoa</taxon>
        <taxon>Nematoda</taxon>
        <taxon>Chromadorea</taxon>
        <taxon>Rhabditida</taxon>
        <taxon>Rhabditina</taxon>
        <taxon>Rhabditomorpha</taxon>
        <taxon>Strongyloidea</taxon>
        <taxon>Heterorhabditidae</taxon>
        <taxon>Heterorhabditis</taxon>
    </lineage>
</organism>
<feature type="transmembrane region" description="Helical" evidence="1">
    <location>
        <begin position="48"/>
        <end position="70"/>
    </location>
</feature>
<dbReference type="PANTHER" id="PTHR10983:SF2">
    <property type="entry name" value="ACYL-COA:LYSOPHOSPHATIDYLGLYCEROL ACYLTRANSFERASE 1"/>
    <property type="match status" value="1"/>
</dbReference>
<evidence type="ECO:0000256" key="1">
    <source>
        <dbReference type="SAM" id="Phobius"/>
    </source>
</evidence>
<reference evidence="4" key="1">
    <citation type="submission" date="2016-11" db="UniProtKB">
        <authorList>
            <consortium name="WormBaseParasite"/>
        </authorList>
    </citation>
    <scope>IDENTIFICATION</scope>
</reference>
<proteinExistence type="predicted"/>
<dbReference type="SMART" id="SM00563">
    <property type="entry name" value="PlsC"/>
    <property type="match status" value="1"/>
</dbReference>
<dbReference type="CDD" id="cd07990">
    <property type="entry name" value="LPLAT_LCLAT1-like"/>
    <property type="match status" value="1"/>
</dbReference>
<keyword evidence="3" id="KW-1185">Reference proteome</keyword>
<dbReference type="WBParaSite" id="Hba_16478">
    <property type="protein sequence ID" value="Hba_16478"/>
    <property type="gene ID" value="Hba_16478"/>
</dbReference>
<dbReference type="SUPFAM" id="SSF69593">
    <property type="entry name" value="Glycerol-3-phosphate (1)-acyltransferase"/>
    <property type="match status" value="1"/>
</dbReference>
<protein>
    <submittedName>
        <fullName evidence="4">PlsC domain-containing protein</fullName>
    </submittedName>
</protein>
<dbReference type="GO" id="GO:0005783">
    <property type="term" value="C:endoplasmic reticulum"/>
    <property type="evidence" value="ECO:0007669"/>
    <property type="project" value="TreeGrafter"/>
</dbReference>
<keyword evidence="1" id="KW-1133">Transmembrane helix</keyword>
<evidence type="ECO:0000313" key="3">
    <source>
        <dbReference type="Proteomes" id="UP000095283"/>
    </source>
</evidence>
<keyword evidence="1" id="KW-0812">Transmembrane</keyword>
<dbReference type="Pfam" id="PF01553">
    <property type="entry name" value="Acyltransferase"/>
    <property type="match status" value="1"/>
</dbReference>
<keyword evidence="1" id="KW-0472">Membrane</keyword>
<accession>A0A1I7XGM5</accession>
<evidence type="ECO:0000259" key="2">
    <source>
        <dbReference type="SMART" id="SM00563"/>
    </source>
</evidence>